<organism evidence="1 2">
    <name type="scientific">Fusobacterium phage Fnu1</name>
    <dbReference type="NCBI Taxonomy" id="2530024"/>
    <lineage>
        <taxon>Viruses</taxon>
        <taxon>Duplodnaviria</taxon>
        <taxon>Heunggongvirae</taxon>
        <taxon>Uroviricota</taxon>
        <taxon>Caudoviricetes</taxon>
        <taxon>Latrobevirus</taxon>
        <taxon>Latrobevirus FNU1</taxon>
    </lineage>
</organism>
<evidence type="ECO:0000313" key="2">
    <source>
        <dbReference type="Proteomes" id="UP000292160"/>
    </source>
</evidence>
<reference evidence="1 2" key="1">
    <citation type="submission" date="2019-02" db="EMBL/GenBank/DDBJ databases">
        <title>Genomic, morphological and functional characterisation of novel bacteriophage Fnu1 capable of disrupt Fusobacterium nucleatum biofilm.</title>
        <authorList>
            <person name="Kabwe M."/>
            <person name="Brown T.L."/>
            <person name="Dashper S."/>
            <person name="Speirs L."/>
            <person name="Ku H."/>
            <person name="Petrovski S."/>
            <person name="Chan H.T."/>
            <person name="Lock P."/>
            <person name="Tucci J."/>
        </authorList>
    </citation>
    <scope>NUCLEOTIDE SEQUENCE [LARGE SCALE GENOMIC DNA]</scope>
</reference>
<protein>
    <submittedName>
        <fullName evidence="1">Uncharacterized protein</fullName>
    </submittedName>
</protein>
<dbReference type="GeneID" id="65071981"/>
<evidence type="ECO:0000313" key="1">
    <source>
        <dbReference type="EMBL" id="QBJ04216.1"/>
    </source>
</evidence>
<dbReference type="Proteomes" id="UP000292160">
    <property type="component" value="Segment"/>
</dbReference>
<dbReference type="EMBL" id="MK554696">
    <property type="protein sequence ID" value="QBJ04216.1"/>
    <property type="molecule type" value="Genomic_DNA"/>
</dbReference>
<proteinExistence type="predicted"/>
<sequence>MGSSVGRTLVLGTRSREFKSLPTDHNMPYYLKGRGSISRNKRCGFESYFKLEGLNSLIGKSLVNYRKVSVQV</sequence>
<dbReference type="RefSeq" id="YP_010082973.1">
    <property type="nucleotide sequence ID" value="NC_055035.1"/>
</dbReference>
<dbReference type="KEGG" id="vg:65071981"/>
<accession>A0A481W668</accession>
<name>A0A481W668_9CAUD</name>
<keyword evidence="2" id="KW-1185">Reference proteome</keyword>